<protein>
    <recommendedName>
        <fullName evidence="5">DUF3106 domain-containing protein</fullName>
    </recommendedName>
</protein>
<feature type="signal peptide" evidence="2">
    <location>
        <begin position="1"/>
        <end position="30"/>
    </location>
</feature>
<sequence>MMLSRAITAKLAALLLLSGAALFGCELVCAQTPSPTSAKAAPSLPGRPLWMDLTESQQQALSPLSQLWPTMNEPHKRKWLAISQNFAQLSADEQNTLQSRMRDWAALSPQQRTAARLNFAGAQQLPQEDKKAKWEAYQALSPEAKQKLAAQQNQPVLGAAPAVKPVAATKLTSSPIANTNKTLPRIATDQAAPATLLPTPVTTTIAPTSPASESTATPQ</sequence>
<dbReference type="EMBL" id="NESP01000001">
    <property type="protein sequence ID" value="PUE58204.1"/>
    <property type="molecule type" value="Genomic_DNA"/>
</dbReference>
<dbReference type="PROSITE" id="PS51257">
    <property type="entry name" value="PROKAR_LIPOPROTEIN"/>
    <property type="match status" value="1"/>
</dbReference>
<dbReference type="InterPro" id="IPR021455">
    <property type="entry name" value="DUF3106"/>
</dbReference>
<evidence type="ECO:0000256" key="2">
    <source>
        <dbReference type="SAM" id="SignalP"/>
    </source>
</evidence>
<proteinExistence type="predicted"/>
<gene>
    <name evidence="3" type="ORF">B9Z44_00435</name>
</gene>
<dbReference type="Proteomes" id="UP000251341">
    <property type="component" value="Unassembled WGS sequence"/>
</dbReference>
<evidence type="ECO:0000313" key="3">
    <source>
        <dbReference type="EMBL" id="PUE58204.1"/>
    </source>
</evidence>
<feature type="compositionally biased region" description="Low complexity" evidence="1">
    <location>
        <begin position="191"/>
        <end position="219"/>
    </location>
</feature>
<organism evidence="3 4">
    <name type="scientific">Limnohabitans curvus</name>
    <dbReference type="NCBI Taxonomy" id="323423"/>
    <lineage>
        <taxon>Bacteria</taxon>
        <taxon>Pseudomonadati</taxon>
        <taxon>Pseudomonadota</taxon>
        <taxon>Betaproteobacteria</taxon>
        <taxon>Burkholderiales</taxon>
        <taxon>Comamonadaceae</taxon>
        <taxon>Limnohabitans</taxon>
    </lineage>
</organism>
<accession>A0A315EQK0</accession>
<evidence type="ECO:0000256" key="1">
    <source>
        <dbReference type="SAM" id="MobiDB-lite"/>
    </source>
</evidence>
<keyword evidence="4" id="KW-1185">Reference proteome</keyword>
<reference evidence="3 4" key="1">
    <citation type="submission" date="2017-04" db="EMBL/GenBank/DDBJ databases">
        <title>Unexpected and diverse lifestyles within the genus Limnohabitans.</title>
        <authorList>
            <person name="Kasalicky V."/>
            <person name="Mehrshad M."/>
            <person name="Andrei S.-A."/>
            <person name="Salcher M."/>
            <person name="Kratochvilova H."/>
            <person name="Simek K."/>
            <person name="Ghai R."/>
        </authorList>
    </citation>
    <scope>NUCLEOTIDE SEQUENCE [LARGE SCALE GENOMIC DNA]</scope>
    <source>
        <strain evidence="3 4">MWH-C5</strain>
    </source>
</reference>
<dbReference type="AlphaFoldDB" id="A0A315EQK0"/>
<evidence type="ECO:0000313" key="4">
    <source>
        <dbReference type="Proteomes" id="UP000251341"/>
    </source>
</evidence>
<evidence type="ECO:0008006" key="5">
    <source>
        <dbReference type="Google" id="ProtNLM"/>
    </source>
</evidence>
<feature type="chain" id="PRO_5016415403" description="DUF3106 domain-containing protein" evidence="2">
    <location>
        <begin position="31"/>
        <end position="219"/>
    </location>
</feature>
<dbReference type="Pfam" id="PF11304">
    <property type="entry name" value="DUF3106"/>
    <property type="match status" value="1"/>
</dbReference>
<name>A0A315EQK0_9BURK</name>
<comment type="caution">
    <text evidence="3">The sequence shown here is derived from an EMBL/GenBank/DDBJ whole genome shotgun (WGS) entry which is preliminary data.</text>
</comment>
<keyword evidence="2" id="KW-0732">Signal</keyword>
<feature type="region of interest" description="Disordered" evidence="1">
    <location>
        <begin position="190"/>
        <end position="219"/>
    </location>
</feature>
<dbReference type="RefSeq" id="WP_108358737.1">
    <property type="nucleotide sequence ID" value="NZ_NESP01000001.1"/>
</dbReference>